<dbReference type="EMBL" id="JARJCM010000257">
    <property type="protein sequence ID" value="KAJ7020605.1"/>
    <property type="molecule type" value="Genomic_DNA"/>
</dbReference>
<comment type="caution">
    <text evidence="1">The sequence shown here is derived from an EMBL/GenBank/DDBJ whole genome shotgun (WGS) entry which is preliminary data.</text>
</comment>
<evidence type="ECO:0000313" key="2">
    <source>
        <dbReference type="Proteomes" id="UP001218188"/>
    </source>
</evidence>
<dbReference type="AlphaFoldDB" id="A0AAD6S669"/>
<keyword evidence="2" id="KW-1185">Reference proteome</keyword>
<proteinExistence type="predicted"/>
<dbReference type="Proteomes" id="UP001218188">
    <property type="component" value="Unassembled WGS sequence"/>
</dbReference>
<protein>
    <recommendedName>
        <fullName evidence="3">F-box domain-containing protein</fullName>
    </recommendedName>
</protein>
<organism evidence="1 2">
    <name type="scientific">Mycena alexandri</name>
    <dbReference type="NCBI Taxonomy" id="1745969"/>
    <lineage>
        <taxon>Eukaryota</taxon>
        <taxon>Fungi</taxon>
        <taxon>Dikarya</taxon>
        <taxon>Basidiomycota</taxon>
        <taxon>Agaricomycotina</taxon>
        <taxon>Agaricomycetes</taxon>
        <taxon>Agaricomycetidae</taxon>
        <taxon>Agaricales</taxon>
        <taxon>Marasmiineae</taxon>
        <taxon>Mycenaceae</taxon>
        <taxon>Mycena</taxon>
    </lineage>
</organism>
<evidence type="ECO:0008006" key="3">
    <source>
        <dbReference type="Google" id="ProtNLM"/>
    </source>
</evidence>
<sequence length="305" mass="34718">MIDTLPLELVDLVIGRLNPNNRVERRAIGNCGLVCLDWCRFSRLHLFSQVTLSDSNIRAFLEVIQNSAYPILTFVYRPCLAFARPGASLDRLIEKLGPLPGATVLWCLIHPELVFFHHTAHLARICPELTHLTLANPDFSYRYEPFEPPPPYSVQYPLPMHFALDALQCFPSLTCLAFELHHSRGVIYRFPIQLNTLDLHLHRSSLEDFFKNLLSMDTIPVFSSLYLLGISPTPETFTGKYLRYVGDRLRRLRLDMRSLHLSGTCAEVLHFSTGLRYLDLQAVALFPDTFLSQILPSLPAPTSLT</sequence>
<name>A0AAD6S669_9AGAR</name>
<accession>A0AAD6S669</accession>
<gene>
    <name evidence="1" type="ORF">C8F04DRAFT_290730</name>
</gene>
<evidence type="ECO:0000313" key="1">
    <source>
        <dbReference type="EMBL" id="KAJ7020605.1"/>
    </source>
</evidence>
<reference evidence="1" key="1">
    <citation type="submission" date="2023-03" db="EMBL/GenBank/DDBJ databases">
        <title>Massive genome expansion in bonnet fungi (Mycena s.s.) driven by repeated elements and novel gene families across ecological guilds.</title>
        <authorList>
            <consortium name="Lawrence Berkeley National Laboratory"/>
            <person name="Harder C.B."/>
            <person name="Miyauchi S."/>
            <person name="Viragh M."/>
            <person name="Kuo A."/>
            <person name="Thoen E."/>
            <person name="Andreopoulos B."/>
            <person name="Lu D."/>
            <person name="Skrede I."/>
            <person name="Drula E."/>
            <person name="Henrissat B."/>
            <person name="Morin E."/>
            <person name="Kohler A."/>
            <person name="Barry K."/>
            <person name="LaButti K."/>
            <person name="Morin E."/>
            <person name="Salamov A."/>
            <person name="Lipzen A."/>
            <person name="Mereny Z."/>
            <person name="Hegedus B."/>
            <person name="Baldrian P."/>
            <person name="Stursova M."/>
            <person name="Weitz H."/>
            <person name="Taylor A."/>
            <person name="Grigoriev I.V."/>
            <person name="Nagy L.G."/>
            <person name="Martin F."/>
            <person name="Kauserud H."/>
        </authorList>
    </citation>
    <scope>NUCLEOTIDE SEQUENCE</scope>
    <source>
        <strain evidence="1">CBHHK200</strain>
    </source>
</reference>